<gene>
    <name evidence="1" type="ORF">FPE_LOCUS20125</name>
</gene>
<dbReference type="AlphaFoldDB" id="A0AAD1ZSV7"/>
<dbReference type="InterPro" id="IPR023214">
    <property type="entry name" value="HAD_sf"/>
</dbReference>
<dbReference type="InterPro" id="IPR023198">
    <property type="entry name" value="PGP-like_dom2"/>
</dbReference>
<evidence type="ECO:0000313" key="1">
    <source>
        <dbReference type="EMBL" id="CAI9772695.1"/>
    </source>
</evidence>
<dbReference type="EMBL" id="OU503047">
    <property type="protein sequence ID" value="CAI9772695.1"/>
    <property type="molecule type" value="Genomic_DNA"/>
</dbReference>
<accession>A0AAD1ZSV7</accession>
<organism evidence="1 2">
    <name type="scientific">Fraxinus pennsylvanica</name>
    <dbReference type="NCBI Taxonomy" id="56036"/>
    <lineage>
        <taxon>Eukaryota</taxon>
        <taxon>Viridiplantae</taxon>
        <taxon>Streptophyta</taxon>
        <taxon>Embryophyta</taxon>
        <taxon>Tracheophyta</taxon>
        <taxon>Spermatophyta</taxon>
        <taxon>Magnoliopsida</taxon>
        <taxon>eudicotyledons</taxon>
        <taxon>Gunneridae</taxon>
        <taxon>Pentapetalae</taxon>
        <taxon>asterids</taxon>
        <taxon>lamiids</taxon>
        <taxon>Lamiales</taxon>
        <taxon>Oleaceae</taxon>
        <taxon>Oleeae</taxon>
        <taxon>Fraxinus</taxon>
    </lineage>
</organism>
<reference evidence="1" key="1">
    <citation type="submission" date="2023-05" db="EMBL/GenBank/DDBJ databases">
        <authorList>
            <person name="Huff M."/>
        </authorList>
    </citation>
    <scope>NUCLEOTIDE SEQUENCE</scope>
</reference>
<evidence type="ECO:0000313" key="2">
    <source>
        <dbReference type="Proteomes" id="UP000834106"/>
    </source>
</evidence>
<name>A0AAD1ZSV7_9LAMI</name>
<dbReference type="Proteomes" id="UP000834106">
    <property type="component" value="Chromosome 12"/>
</dbReference>
<proteinExistence type="predicted"/>
<protein>
    <submittedName>
        <fullName evidence="1">Uncharacterized protein</fullName>
    </submittedName>
</protein>
<keyword evidence="2" id="KW-1185">Reference proteome</keyword>
<dbReference type="Gene3D" id="3.40.50.1000">
    <property type="entry name" value="HAD superfamily/HAD-like"/>
    <property type="match status" value="1"/>
</dbReference>
<sequence>MFKIACIIKNQKSTSKKNASGRRLLVKCMASSSVLPNALLCDCDGVVVETEKDGHCISFNDTFAEAQVRNGLGLLVVVGDGDGERGGTTVVSAAWRSDDDEIWGDDDEGDEDR</sequence>
<dbReference type="Gene3D" id="1.10.150.240">
    <property type="entry name" value="Putative phosphatase, domain 2"/>
    <property type="match status" value="1"/>
</dbReference>